<keyword evidence="6" id="KW-0408">Iron</keyword>
<dbReference type="GO" id="GO:0042167">
    <property type="term" value="P:heme catabolic process"/>
    <property type="evidence" value="ECO:0007669"/>
    <property type="project" value="TreeGrafter"/>
</dbReference>
<dbReference type="GeneID" id="20524798"/>
<dbReference type="InterPro" id="IPR016084">
    <property type="entry name" value="Haem_Oase-like_multi-hlx"/>
</dbReference>
<dbReference type="InterPro" id="IPR002051">
    <property type="entry name" value="Haem_Oase"/>
</dbReference>
<keyword evidence="4" id="KW-0479">Metal-binding</keyword>
<dbReference type="EMBL" id="KB932201">
    <property type="protein sequence ID" value="KCV72477.1"/>
    <property type="molecule type" value="Genomic_DNA"/>
</dbReference>
<evidence type="ECO:0000256" key="5">
    <source>
        <dbReference type="ARBA" id="ARBA00023002"/>
    </source>
</evidence>
<keyword evidence="10" id="KW-1185">Reference proteome</keyword>
<proteinExistence type="inferred from homology"/>
<evidence type="ECO:0000256" key="3">
    <source>
        <dbReference type="ARBA" id="ARBA00022617"/>
    </source>
</evidence>
<dbReference type="GO" id="GO:0020037">
    <property type="term" value="F:heme binding"/>
    <property type="evidence" value="ECO:0007669"/>
    <property type="project" value="TreeGrafter"/>
</dbReference>
<evidence type="ECO:0000256" key="1">
    <source>
        <dbReference type="ARBA" id="ARBA00006134"/>
    </source>
</evidence>
<name>A0A058ZG91_FONAL</name>
<dbReference type="CDD" id="cd19165">
    <property type="entry name" value="HemeO"/>
    <property type="match status" value="1"/>
</dbReference>
<evidence type="ECO:0000256" key="7">
    <source>
        <dbReference type="ARBA" id="ARBA00048328"/>
    </source>
</evidence>
<evidence type="ECO:0000313" key="10">
    <source>
        <dbReference type="Proteomes" id="UP000030693"/>
    </source>
</evidence>
<dbReference type="InterPro" id="IPR016053">
    <property type="entry name" value="Haem_Oase-like"/>
</dbReference>
<dbReference type="PANTHER" id="PTHR10720">
    <property type="entry name" value="HEME OXYGENASE"/>
    <property type="match status" value="1"/>
</dbReference>
<dbReference type="Gene3D" id="1.20.910.10">
    <property type="entry name" value="Heme oxygenase-like"/>
    <property type="match status" value="1"/>
</dbReference>
<protein>
    <recommendedName>
        <fullName evidence="2">heme oxygenase (biliverdin-producing)</fullName>
        <ecNumber evidence="2">1.14.14.18</ecNumber>
    </recommendedName>
</protein>
<keyword evidence="5" id="KW-0560">Oxidoreductase</keyword>
<keyword evidence="3" id="KW-0349">Heme</keyword>
<dbReference type="Pfam" id="PF01126">
    <property type="entry name" value="Heme_oxygenase"/>
    <property type="match status" value="2"/>
</dbReference>
<dbReference type="GO" id="GO:0006788">
    <property type="term" value="P:heme oxidation"/>
    <property type="evidence" value="ECO:0007669"/>
    <property type="project" value="InterPro"/>
</dbReference>
<evidence type="ECO:0000256" key="2">
    <source>
        <dbReference type="ARBA" id="ARBA00012360"/>
    </source>
</evidence>
<dbReference type="STRING" id="691883.A0A058ZG91"/>
<evidence type="ECO:0000256" key="4">
    <source>
        <dbReference type="ARBA" id="ARBA00022723"/>
    </source>
</evidence>
<dbReference type="AlphaFoldDB" id="A0A058ZG91"/>
<evidence type="ECO:0000256" key="8">
    <source>
        <dbReference type="SAM" id="MobiDB-lite"/>
    </source>
</evidence>
<feature type="region of interest" description="Disordered" evidence="8">
    <location>
        <begin position="354"/>
        <end position="390"/>
    </location>
</feature>
<dbReference type="OMA" id="FNARIFR"/>
<dbReference type="PANTHER" id="PTHR10720:SF0">
    <property type="entry name" value="HEME OXYGENASE"/>
    <property type="match status" value="1"/>
</dbReference>
<organism evidence="9">
    <name type="scientific">Fonticula alba</name>
    <name type="common">Slime mold</name>
    <dbReference type="NCBI Taxonomy" id="691883"/>
    <lineage>
        <taxon>Eukaryota</taxon>
        <taxon>Rotosphaerida</taxon>
        <taxon>Fonticulaceae</taxon>
        <taxon>Fonticula</taxon>
    </lineage>
</organism>
<dbReference type="PROSITE" id="PS00593">
    <property type="entry name" value="HEME_OXYGENASE"/>
    <property type="match status" value="1"/>
</dbReference>
<gene>
    <name evidence="9" type="ORF">H696_00073</name>
</gene>
<dbReference type="Proteomes" id="UP000030693">
    <property type="component" value="Unassembled WGS sequence"/>
</dbReference>
<dbReference type="OrthoDB" id="652091at2759"/>
<dbReference type="InterPro" id="IPR018207">
    <property type="entry name" value="Haem_oxygenase_CS"/>
</dbReference>
<comment type="catalytic activity">
    <reaction evidence="7">
        <text>heme b + 3 reduced [NADPH--hemoprotein reductase] + 3 O2 = biliverdin IXalpha + CO + Fe(2+) + 3 oxidized [NADPH--hemoprotein reductase] + 3 H2O + H(+)</text>
        <dbReference type="Rhea" id="RHEA:21764"/>
        <dbReference type="Rhea" id="RHEA-COMP:11964"/>
        <dbReference type="Rhea" id="RHEA-COMP:11965"/>
        <dbReference type="ChEBI" id="CHEBI:15377"/>
        <dbReference type="ChEBI" id="CHEBI:15378"/>
        <dbReference type="ChEBI" id="CHEBI:15379"/>
        <dbReference type="ChEBI" id="CHEBI:17245"/>
        <dbReference type="ChEBI" id="CHEBI:29033"/>
        <dbReference type="ChEBI" id="CHEBI:57618"/>
        <dbReference type="ChEBI" id="CHEBI:57991"/>
        <dbReference type="ChEBI" id="CHEBI:58210"/>
        <dbReference type="ChEBI" id="CHEBI:60344"/>
        <dbReference type="EC" id="1.14.14.18"/>
    </reaction>
</comment>
<reference evidence="9" key="1">
    <citation type="submission" date="2013-04" db="EMBL/GenBank/DDBJ databases">
        <title>The Genome Sequence of Fonticula alba ATCC 38817.</title>
        <authorList>
            <consortium name="The Broad Institute Genomics Platform"/>
            <person name="Russ C."/>
            <person name="Cuomo C."/>
            <person name="Burger G."/>
            <person name="Gray M.W."/>
            <person name="Holland P.W.H."/>
            <person name="King N."/>
            <person name="Lang F.B.F."/>
            <person name="Roger A.J."/>
            <person name="Ruiz-Trillo I."/>
            <person name="Brown M."/>
            <person name="Walker B."/>
            <person name="Young S."/>
            <person name="Zeng Q."/>
            <person name="Gargeya S."/>
            <person name="Fitzgerald M."/>
            <person name="Haas B."/>
            <person name="Abouelleil A."/>
            <person name="Allen A.W."/>
            <person name="Alvarado L."/>
            <person name="Arachchi H.M."/>
            <person name="Berlin A.M."/>
            <person name="Chapman S.B."/>
            <person name="Gainer-Dewar J."/>
            <person name="Goldberg J."/>
            <person name="Griggs A."/>
            <person name="Gujja S."/>
            <person name="Hansen M."/>
            <person name="Howarth C."/>
            <person name="Imamovic A."/>
            <person name="Ireland A."/>
            <person name="Larimer J."/>
            <person name="McCowan C."/>
            <person name="Murphy C."/>
            <person name="Pearson M."/>
            <person name="Poon T.W."/>
            <person name="Priest M."/>
            <person name="Roberts A."/>
            <person name="Saif S."/>
            <person name="Shea T."/>
            <person name="Sisk P."/>
            <person name="Sykes S."/>
            <person name="Wortman J."/>
            <person name="Nusbaum C."/>
            <person name="Birren B."/>
        </authorList>
    </citation>
    <scope>NUCLEOTIDE SEQUENCE [LARGE SCALE GENOMIC DNA]</scope>
    <source>
        <strain evidence="9">ATCC 38817</strain>
    </source>
</reference>
<dbReference type="EC" id="1.14.14.18" evidence="2"/>
<dbReference type="GO" id="GO:0006979">
    <property type="term" value="P:response to oxidative stress"/>
    <property type="evidence" value="ECO:0007669"/>
    <property type="project" value="TreeGrafter"/>
</dbReference>
<evidence type="ECO:0000313" key="9">
    <source>
        <dbReference type="EMBL" id="KCV72477.1"/>
    </source>
</evidence>
<dbReference type="GO" id="GO:0004392">
    <property type="term" value="F:heme oxygenase (decyclizing) activity"/>
    <property type="evidence" value="ECO:0007669"/>
    <property type="project" value="UniProtKB-EC"/>
</dbReference>
<accession>A0A058ZG91</accession>
<comment type="similarity">
    <text evidence="1">Belongs to the heme oxygenase family.</text>
</comment>
<dbReference type="SUPFAM" id="SSF48613">
    <property type="entry name" value="Heme oxygenase-like"/>
    <property type="match status" value="1"/>
</dbReference>
<dbReference type="GO" id="GO:0046872">
    <property type="term" value="F:metal ion binding"/>
    <property type="evidence" value="ECO:0007669"/>
    <property type="project" value="UniProtKB-KW"/>
</dbReference>
<sequence length="510" mass="53315">MTSTEPGVPMTTAMRAGVYARRPPPKTPLDQLALSVAMREGTRKAHDRAESAGFFERLFKTPASGAKPFRQEDFGHFTLALYYVYQALEEVLDGHASHPAVSGIYFPRELRRAGRLAADVDFLLAGRDITAGAPSADAEEALFAEAGRLAEAALKQTPPANLDALGLKADDWRLSGPTPAAKAYAARLRLIAEKDPARLVAHAYVRYLGDLSGGAQIATRARRLLALQTATTANSDLGAESTQHRRGSPGLRFFAFPAVDHVNSFKESFRAALDAVPLCFDFDPAAALAAEGGPGAPPAGWWVEGEEEDFLAGYGQETGFADGLTADALPATMAPGAAGGCPFAVAAGGRKGVPTADQAAADSPAAGTTAGPSPSDDTPAPRASGCPVTAARELHRRRRLRTLVAEAARAFDLSADLLAEAEARAVEHDARAAVSPTPAAAAATVAAREPPAPRISPAAIAAHHMTKQQQQQSAWPFSTTQAVSLAIAISVLVYAYFVHSADRSAGLILS</sequence>
<dbReference type="eggNOG" id="KOG4480">
    <property type="taxonomic scope" value="Eukaryota"/>
</dbReference>
<dbReference type="RefSeq" id="XP_009492178.1">
    <property type="nucleotide sequence ID" value="XM_009493903.1"/>
</dbReference>
<feature type="compositionally biased region" description="Low complexity" evidence="8">
    <location>
        <begin position="354"/>
        <end position="372"/>
    </location>
</feature>
<evidence type="ECO:0000256" key="6">
    <source>
        <dbReference type="ARBA" id="ARBA00023004"/>
    </source>
</evidence>